<keyword evidence="4" id="KW-1185">Reference proteome</keyword>
<evidence type="ECO:0000259" key="2">
    <source>
        <dbReference type="PROSITE" id="PS51498"/>
    </source>
</evidence>
<evidence type="ECO:0000256" key="1">
    <source>
        <dbReference type="ARBA" id="ARBA00022658"/>
    </source>
</evidence>
<dbReference type="GeneTree" id="ENSGT00940000160472"/>
<organism evidence="3 4">
    <name type="scientific">Esox lucius</name>
    <name type="common">Northern pike</name>
    <dbReference type="NCBI Taxonomy" id="8010"/>
    <lineage>
        <taxon>Eukaryota</taxon>
        <taxon>Metazoa</taxon>
        <taxon>Chordata</taxon>
        <taxon>Craniata</taxon>
        <taxon>Vertebrata</taxon>
        <taxon>Euteleostomi</taxon>
        <taxon>Actinopterygii</taxon>
        <taxon>Neopterygii</taxon>
        <taxon>Teleostei</taxon>
        <taxon>Protacanthopterygii</taxon>
        <taxon>Esociformes</taxon>
        <taxon>Esocidae</taxon>
        <taxon>Esox</taxon>
    </lineage>
</organism>
<keyword evidence="1" id="KW-0344">Guanine-nucleotide releasing factor</keyword>
<dbReference type="GO" id="GO:0031410">
    <property type="term" value="C:cytoplasmic vesicle"/>
    <property type="evidence" value="ECO:0007669"/>
    <property type="project" value="TreeGrafter"/>
</dbReference>
<reference evidence="3" key="2">
    <citation type="submission" date="2025-08" db="UniProtKB">
        <authorList>
            <consortium name="Ensembl"/>
        </authorList>
    </citation>
    <scope>IDENTIFICATION</scope>
</reference>
<dbReference type="Gene3D" id="2.100.10.50">
    <property type="match status" value="1"/>
</dbReference>
<accession>A0AAY5K694</accession>
<reference evidence="3" key="3">
    <citation type="submission" date="2025-09" db="UniProtKB">
        <authorList>
            <consortium name="Ensembl"/>
        </authorList>
    </citation>
    <scope>IDENTIFICATION</scope>
</reference>
<sequence>TYRRAHESQALHTLGVTDISLLLPSKGEAAPHTFCRVDKNLNTGMVSSVGIRRRTWSRSPCQSLCRCSVCRWA</sequence>
<dbReference type="InterPro" id="IPR051696">
    <property type="entry name" value="DENN_Domain_GEFs"/>
</dbReference>
<dbReference type="AlphaFoldDB" id="A0AAY5K694"/>
<dbReference type="Ensembl" id="ENSELUT00000109558.1">
    <property type="protein sequence ID" value="ENSELUP00000084291.1"/>
    <property type="gene ID" value="ENSELUG00000035142.1"/>
</dbReference>
<evidence type="ECO:0000313" key="4">
    <source>
        <dbReference type="Proteomes" id="UP000265140"/>
    </source>
</evidence>
<proteinExistence type="predicted"/>
<evidence type="ECO:0000313" key="3">
    <source>
        <dbReference type="Ensembl" id="ENSELUP00000084291.1"/>
    </source>
</evidence>
<dbReference type="InterPro" id="IPR023341">
    <property type="entry name" value="MABP"/>
</dbReference>
<dbReference type="GO" id="GO:0005085">
    <property type="term" value="F:guanyl-nucleotide exchange factor activity"/>
    <property type="evidence" value="ECO:0007669"/>
    <property type="project" value="UniProtKB-KW"/>
</dbReference>
<dbReference type="PANTHER" id="PTHR12296">
    <property type="entry name" value="DENN DOMAIN-CONTAINING PROTEIN 4"/>
    <property type="match status" value="1"/>
</dbReference>
<feature type="domain" description="MABP" evidence="2">
    <location>
        <begin position="1"/>
        <end position="57"/>
    </location>
</feature>
<protein>
    <recommendedName>
        <fullName evidence="2">MABP domain-containing protein</fullName>
    </recommendedName>
</protein>
<dbReference type="PROSITE" id="PS51498">
    <property type="entry name" value="MABP"/>
    <property type="match status" value="1"/>
</dbReference>
<dbReference type="Proteomes" id="UP000265140">
    <property type="component" value="Chromosome 20"/>
</dbReference>
<dbReference type="PANTHER" id="PTHR12296:SF18">
    <property type="entry name" value="DENN DOMAIN-CONTAINING PROTEIN 4B"/>
    <property type="match status" value="1"/>
</dbReference>
<name>A0AAY5K694_ESOLU</name>
<dbReference type="GO" id="GO:0032483">
    <property type="term" value="P:regulation of Rab protein signal transduction"/>
    <property type="evidence" value="ECO:0007669"/>
    <property type="project" value="TreeGrafter"/>
</dbReference>
<reference evidence="3 4" key="1">
    <citation type="submission" date="2020-02" db="EMBL/GenBank/DDBJ databases">
        <title>Esox lucius (northern pike) genome, fEsoLuc1, primary haplotype.</title>
        <authorList>
            <person name="Myers G."/>
            <person name="Karagic N."/>
            <person name="Meyer A."/>
            <person name="Pippel M."/>
            <person name="Reichard M."/>
            <person name="Winkler S."/>
            <person name="Tracey A."/>
            <person name="Sims Y."/>
            <person name="Howe K."/>
            <person name="Rhie A."/>
            <person name="Formenti G."/>
            <person name="Durbin R."/>
            <person name="Fedrigo O."/>
            <person name="Jarvis E.D."/>
        </authorList>
    </citation>
    <scope>NUCLEOTIDE SEQUENCE [LARGE SCALE GENOMIC DNA]</scope>
</reference>